<dbReference type="Proteomes" id="UP000661918">
    <property type="component" value="Unassembled WGS sequence"/>
</dbReference>
<evidence type="ECO:0000313" key="2">
    <source>
        <dbReference type="EMBL" id="GGM02647.1"/>
    </source>
</evidence>
<feature type="chain" id="PRO_5045708649" evidence="1">
    <location>
        <begin position="23"/>
        <end position="46"/>
    </location>
</feature>
<reference evidence="3" key="1">
    <citation type="journal article" date="2019" name="Int. J. Syst. Evol. Microbiol.">
        <title>The Global Catalogue of Microorganisms (GCM) 10K type strain sequencing project: providing services to taxonomists for standard genome sequencing and annotation.</title>
        <authorList>
            <consortium name="The Broad Institute Genomics Platform"/>
            <consortium name="The Broad Institute Genome Sequencing Center for Infectious Disease"/>
            <person name="Wu L."/>
            <person name="Ma J."/>
        </authorList>
    </citation>
    <scope>NUCLEOTIDE SEQUENCE [LARGE SCALE GENOMIC DNA]</scope>
    <source>
        <strain evidence="3">JCM 15443</strain>
    </source>
</reference>
<keyword evidence="1" id="KW-0732">Signal</keyword>
<name>A0ABQ2GMI7_9DEIO</name>
<dbReference type="EMBL" id="BMOM01000005">
    <property type="protein sequence ID" value="GGM02647.1"/>
    <property type="molecule type" value="Genomic_DNA"/>
</dbReference>
<sequence>MQKNLRALISILFALVVTSASAVQIGCPGLERAPQSPAAQSSMTGQ</sequence>
<evidence type="ECO:0000256" key="1">
    <source>
        <dbReference type="SAM" id="SignalP"/>
    </source>
</evidence>
<evidence type="ECO:0000313" key="3">
    <source>
        <dbReference type="Proteomes" id="UP000661918"/>
    </source>
</evidence>
<dbReference type="RefSeq" id="WP_188901834.1">
    <property type="nucleotide sequence ID" value="NZ_BMOM01000005.1"/>
</dbReference>
<protein>
    <submittedName>
        <fullName evidence="2">Uncharacterized protein</fullName>
    </submittedName>
</protein>
<proteinExistence type="predicted"/>
<comment type="caution">
    <text evidence="2">The sequence shown here is derived from an EMBL/GenBank/DDBJ whole genome shotgun (WGS) entry which is preliminary data.</text>
</comment>
<keyword evidence="3" id="KW-1185">Reference proteome</keyword>
<organism evidence="2 3">
    <name type="scientific">Deinococcus aerophilus</name>
    <dbReference type="NCBI Taxonomy" id="522488"/>
    <lineage>
        <taxon>Bacteria</taxon>
        <taxon>Thermotogati</taxon>
        <taxon>Deinococcota</taxon>
        <taxon>Deinococci</taxon>
        <taxon>Deinococcales</taxon>
        <taxon>Deinococcaceae</taxon>
        <taxon>Deinococcus</taxon>
    </lineage>
</organism>
<accession>A0ABQ2GMI7</accession>
<gene>
    <name evidence="2" type="ORF">GCM10010841_09020</name>
</gene>
<feature type="signal peptide" evidence="1">
    <location>
        <begin position="1"/>
        <end position="22"/>
    </location>
</feature>